<feature type="region of interest" description="Disordered" evidence="1">
    <location>
        <begin position="1"/>
        <end position="34"/>
    </location>
</feature>
<evidence type="ECO:0000256" key="1">
    <source>
        <dbReference type="SAM" id="MobiDB-lite"/>
    </source>
</evidence>
<protein>
    <submittedName>
        <fullName evidence="2">Uncharacterized protein</fullName>
    </submittedName>
</protein>
<organism evidence="2 3">
    <name type="scientific">Phycisphaera mikurensis (strain NBRC 102666 / KCTC 22515 / FYK2301M01)</name>
    <dbReference type="NCBI Taxonomy" id="1142394"/>
    <lineage>
        <taxon>Bacteria</taxon>
        <taxon>Pseudomonadati</taxon>
        <taxon>Planctomycetota</taxon>
        <taxon>Phycisphaerae</taxon>
        <taxon>Phycisphaerales</taxon>
        <taxon>Phycisphaeraceae</taxon>
        <taxon>Phycisphaera</taxon>
    </lineage>
</organism>
<gene>
    <name evidence="2" type="ordered locus">PSMK_p00740</name>
</gene>
<reference evidence="2 3" key="1">
    <citation type="submission" date="2012-02" db="EMBL/GenBank/DDBJ databases">
        <title>Complete genome sequence of Phycisphaera mikurensis NBRC 102666.</title>
        <authorList>
            <person name="Ankai A."/>
            <person name="Hosoyama A."/>
            <person name="Terui Y."/>
            <person name="Sekine M."/>
            <person name="Fukai R."/>
            <person name="Kato Y."/>
            <person name="Nakamura S."/>
            <person name="Yamada-Narita S."/>
            <person name="Kawakoshi A."/>
            <person name="Fukunaga Y."/>
            <person name="Yamazaki S."/>
            <person name="Fujita N."/>
        </authorList>
    </citation>
    <scope>NUCLEOTIDE SEQUENCE [LARGE SCALE GENOMIC DNA]</scope>
    <source>
        <strain evidence="3">NBRC 102666 / KCTC 22515 / FYK2301M01</strain>
        <plasmid evidence="2 3">pPSMK1</plasmid>
    </source>
</reference>
<evidence type="ECO:0000313" key="2">
    <source>
        <dbReference type="EMBL" id="BAM05436.1"/>
    </source>
</evidence>
<dbReference type="HOGENOM" id="CLU_2452048_0_0_0"/>
<proteinExistence type="predicted"/>
<evidence type="ECO:0000313" key="3">
    <source>
        <dbReference type="Proteomes" id="UP000007881"/>
    </source>
</evidence>
<dbReference type="KEGG" id="phm:PSMK_p00740"/>
<dbReference type="EMBL" id="AP012339">
    <property type="protein sequence ID" value="BAM05436.1"/>
    <property type="molecule type" value="Genomic_DNA"/>
</dbReference>
<geneLocation type="plasmid" evidence="2 3">
    <name>pPSMK1</name>
</geneLocation>
<keyword evidence="3" id="KW-1185">Reference proteome</keyword>
<dbReference type="AlphaFoldDB" id="I0IJJ8"/>
<keyword evidence="2" id="KW-0614">Plasmid</keyword>
<name>I0IJJ8_PHYMF</name>
<sequence>MIAELGEGAGRVPGVGAPSKHLAVASQPRDHRRPGPVADLVELVAGVTQCGAAARVPASFWLAAGVSVAAGHGARHPSRRELTAWSLGR</sequence>
<accession>I0IJJ8</accession>
<dbReference type="Proteomes" id="UP000007881">
    <property type="component" value="Plasmid pPSMK1"/>
</dbReference>